<evidence type="ECO:0000313" key="3">
    <source>
        <dbReference type="EMBL" id="TKA72348.1"/>
    </source>
</evidence>
<dbReference type="SUPFAM" id="SSF51182">
    <property type="entry name" value="RmlC-like cupins"/>
    <property type="match status" value="1"/>
</dbReference>
<dbReference type="Proteomes" id="UP000309340">
    <property type="component" value="Unassembled WGS sequence"/>
</dbReference>
<dbReference type="Gene3D" id="2.60.120.10">
    <property type="entry name" value="Jelly Rolls"/>
    <property type="match status" value="1"/>
</dbReference>
<dbReference type="PANTHER" id="PTHR10309">
    <property type="entry name" value="MANNOSE-6-PHOSPHATE ISOMERASE"/>
    <property type="match status" value="1"/>
</dbReference>
<feature type="domain" description="Phosphomannose isomerase type I C-terminal" evidence="1">
    <location>
        <begin position="108"/>
        <end position="147"/>
    </location>
</feature>
<evidence type="ECO:0000313" key="4">
    <source>
        <dbReference type="Proteomes" id="UP000309340"/>
    </source>
</evidence>
<name>A0A4U0XAB2_9PEZI</name>
<dbReference type="Pfam" id="PF01238">
    <property type="entry name" value="PMI_typeI_C"/>
    <property type="match status" value="1"/>
</dbReference>
<dbReference type="InterPro" id="IPR014710">
    <property type="entry name" value="RmlC-like_jellyroll"/>
</dbReference>
<protein>
    <submittedName>
        <fullName evidence="3">Uncharacterized protein</fullName>
    </submittedName>
</protein>
<feature type="domain" description="Phosphomannose isomerase type I helical insertion" evidence="2">
    <location>
        <begin position="1"/>
        <end position="62"/>
    </location>
</feature>
<dbReference type="PANTHER" id="PTHR10309:SF0">
    <property type="entry name" value="MANNOSE-6-PHOSPHATE ISOMERASE"/>
    <property type="match status" value="1"/>
</dbReference>
<dbReference type="InterPro" id="IPR046458">
    <property type="entry name" value="PMI_typeI_hel"/>
</dbReference>
<dbReference type="AlphaFoldDB" id="A0A4U0XAB2"/>
<dbReference type="OrthoDB" id="6605218at2759"/>
<dbReference type="Gene3D" id="1.10.441.10">
    <property type="entry name" value="Phosphomannose Isomerase, domain 2"/>
    <property type="match status" value="1"/>
</dbReference>
<evidence type="ECO:0000259" key="2">
    <source>
        <dbReference type="Pfam" id="PF20512"/>
    </source>
</evidence>
<dbReference type="InterPro" id="IPR011051">
    <property type="entry name" value="RmlC_Cupin_sf"/>
</dbReference>
<dbReference type="PRINTS" id="PR00714">
    <property type="entry name" value="MAN6PISMRASE"/>
</dbReference>
<dbReference type="EMBL" id="NAJQ01000313">
    <property type="protein sequence ID" value="TKA72348.1"/>
    <property type="molecule type" value="Genomic_DNA"/>
</dbReference>
<dbReference type="STRING" id="329884.A0A4U0XAB2"/>
<proteinExistence type="predicted"/>
<comment type="caution">
    <text evidence="3">The sequence shown here is derived from an EMBL/GenBank/DDBJ whole genome shotgun (WGS) entry which is preliminary data.</text>
</comment>
<dbReference type="InterPro" id="IPR046456">
    <property type="entry name" value="PMI_typeI_C"/>
</dbReference>
<dbReference type="PROSITE" id="PS00966">
    <property type="entry name" value="PMI_I_2"/>
    <property type="match status" value="1"/>
</dbReference>
<dbReference type="InterPro" id="IPR016305">
    <property type="entry name" value="Mannose-6-P_Isomerase"/>
</dbReference>
<reference evidence="3 4" key="1">
    <citation type="submission" date="2017-03" db="EMBL/GenBank/DDBJ databases">
        <title>Genomes of endolithic fungi from Antarctica.</title>
        <authorList>
            <person name="Coleine C."/>
            <person name="Masonjones S."/>
            <person name="Stajich J.E."/>
        </authorList>
    </citation>
    <scope>NUCLEOTIDE SEQUENCE [LARGE SCALE GENOMIC DNA]</scope>
    <source>
        <strain evidence="3 4">CCFEE 5184</strain>
    </source>
</reference>
<dbReference type="GO" id="GO:0005829">
    <property type="term" value="C:cytosol"/>
    <property type="evidence" value="ECO:0007669"/>
    <property type="project" value="TreeGrafter"/>
</dbReference>
<dbReference type="GO" id="GO:0009298">
    <property type="term" value="P:GDP-mannose biosynthetic process"/>
    <property type="evidence" value="ECO:0007669"/>
    <property type="project" value="UniProtKB-UniPathway"/>
</dbReference>
<dbReference type="GO" id="GO:0004476">
    <property type="term" value="F:mannose-6-phosphate isomerase activity"/>
    <property type="evidence" value="ECO:0007669"/>
    <property type="project" value="InterPro"/>
</dbReference>
<keyword evidence="4" id="KW-1185">Reference proteome</keyword>
<evidence type="ECO:0000259" key="1">
    <source>
        <dbReference type="Pfam" id="PF01238"/>
    </source>
</evidence>
<dbReference type="UniPathway" id="UPA00126">
    <property type="reaction ID" value="UER00423"/>
</dbReference>
<accession>A0A4U0XAB2</accession>
<sequence>MESKPEEVEKLAPQLIQQAKSEGSSFAGSGVQAISGKELADLMIRLNSQFPNDIGLFVTFFLNYVKLDVGEAMFLKADDIHAYLSGDIIECMASSDNVVRAGFTPKFKDFSVVRTALNSSGSKITFEAIDGPSIVICTQGEGKISIGPKTEEIKEGYVYFVGATAELVIESTGQGEMVTFKAFCELSGKEGSGEKTNGKM</sequence>
<gene>
    <name evidence="3" type="ORF">B0A55_06760</name>
</gene>
<organism evidence="3 4">
    <name type="scientific">Friedmanniomyces simplex</name>
    <dbReference type="NCBI Taxonomy" id="329884"/>
    <lineage>
        <taxon>Eukaryota</taxon>
        <taxon>Fungi</taxon>
        <taxon>Dikarya</taxon>
        <taxon>Ascomycota</taxon>
        <taxon>Pezizomycotina</taxon>
        <taxon>Dothideomycetes</taxon>
        <taxon>Dothideomycetidae</taxon>
        <taxon>Mycosphaerellales</taxon>
        <taxon>Teratosphaeriaceae</taxon>
        <taxon>Friedmanniomyces</taxon>
    </lineage>
</organism>
<dbReference type="InterPro" id="IPR018050">
    <property type="entry name" value="Pmannose_isomerase-type1_CS"/>
</dbReference>
<dbReference type="Pfam" id="PF20512">
    <property type="entry name" value="PMI_typeI_hel"/>
    <property type="match status" value="1"/>
</dbReference>